<dbReference type="KEGG" id="aka:TKWG_09285"/>
<evidence type="ECO:0000313" key="1">
    <source>
        <dbReference type="EMBL" id="AFK62183.1"/>
    </source>
</evidence>
<protein>
    <submittedName>
        <fullName evidence="1">Uncharacterized protein</fullName>
    </submittedName>
</protein>
<evidence type="ECO:0000313" key="2">
    <source>
        <dbReference type="Proteomes" id="UP000005267"/>
    </source>
</evidence>
<reference evidence="1 2" key="1">
    <citation type="journal article" date="2011" name="J. Bacteriol.">
        <title>Whole-genome shotgun sequencing of the sulfur-oxidizing chemoautotroph Tetrathiobacter kashmirensis.</title>
        <authorList>
            <person name="Ghosh W."/>
            <person name="George A."/>
            <person name="Agarwal A."/>
            <person name="Raj P."/>
            <person name="Alam M."/>
            <person name="Pyne P."/>
            <person name="Das Gupta S.K."/>
        </authorList>
    </citation>
    <scope>NUCLEOTIDE SEQUENCE [LARGE SCALE GENOMIC DNA]</scope>
    <source>
        <strain evidence="1 2">WT001</strain>
    </source>
</reference>
<sequence length="64" mass="7165">MPQFITVGFISAAVRRKHGLTCFMWRNPVRSTFILRHEKQSSIGSRYGDVAVAVSNAELEGKRG</sequence>
<organism evidence="1 2">
    <name type="scientific">Advenella kashmirensis (strain DSM 17095 / LMG 22695 / WT001)</name>
    <name type="common">Tetrathiobacter kashmirensis</name>
    <dbReference type="NCBI Taxonomy" id="1036672"/>
    <lineage>
        <taxon>Bacteria</taxon>
        <taxon>Pseudomonadati</taxon>
        <taxon>Pseudomonadota</taxon>
        <taxon>Betaproteobacteria</taxon>
        <taxon>Burkholderiales</taxon>
        <taxon>Alcaligenaceae</taxon>
    </lineage>
</organism>
<dbReference type="EMBL" id="CP003555">
    <property type="protein sequence ID" value="AFK62183.1"/>
    <property type="molecule type" value="Genomic_DNA"/>
</dbReference>
<gene>
    <name evidence="1" type="ordered locus">TKWG_09285</name>
</gene>
<dbReference type="HOGENOM" id="CLU_2857624_0_0_4"/>
<proteinExistence type="predicted"/>
<keyword evidence="2" id="KW-1185">Reference proteome</keyword>
<dbReference type="STRING" id="1036672.TKWG_09285"/>
<accession>I3UAZ5</accession>
<reference evidence="2" key="2">
    <citation type="journal article" date="2013" name="PLoS ONE">
        <title>Genome implosion elicits host-confinement in Alcaligenaceae: evidence from the comparative genomics of Tetrathiobacter kashmirensis, a pathogen in the making.</title>
        <authorList>
            <person name="Ghosh W."/>
            <person name="Alam M."/>
            <person name="Roy C."/>
            <person name="Pyne P."/>
            <person name="George A."/>
            <person name="Chakraborty R."/>
            <person name="Majumder S."/>
            <person name="Agarwal A."/>
            <person name="Chakraborty S."/>
            <person name="Majumdar S."/>
            <person name="Gupta S.K."/>
        </authorList>
    </citation>
    <scope>NUCLEOTIDE SEQUENCE [LARGE SCALE GENOMIC DNA]</scope>
    <source>
        <strain evidence="2">WT001</strain>
    </source>
</reference>
<name>I3UAZ5_ADVKW</name>
<dbReference type="AlphaFoldDB" id="I3UAZ5"/>
<dbReference type="Proteomes" id="UP000005267">
    <property type="component" value="Chromosome"/>
</dbReference>